<gene>
    <name evidence="3" type="ORF">GALMADRAFT_765892</name>
</gene>
<dbReference type="HOGENOM" id="CLU_1503552_0_0_1"/>
<keyword evidence="2" id="KW-1133">Transmembrane helix</keyword>
<name>A0A067SQ63_GALM3</name>
<keyword evidence="4" id="KW-1185">Reference proteome</keyword>
<reference evidence="4" key="1">
    <citation type="journal article" date="2014" name="Proc. Natl. Acad. Sci. U.S.A.">
        <title>Extensive sampling of basidiomycete genomes demonstrates inadequacy of the white-rot/brown-rot paradigm for wood decay fungi.</title>
        <authorList>
            <person name="Riley R."/>
            <person name="Salamov A.A."/>
            <person name="Brown D.W."/>
            <person name="Nagy L.G."/>
            <person name="Floudas D."/>
            <person name="Held B.W."/>
            <person name="Levasseur A."/>
            <person name="Lombard V."/>
            <person name="Morin E."/>
            <person name="Otillar R."/>
            <person name="Lindquist E.A."/>
            <person name="Sun H."/>
            <person name="LaButti K.M."/>
            <person name="Schmutz J."/>
            <person name="Jabbour D."/>
            <person name="Luo H."/>
            <person name="Baker S.E."/>
            <person name="Pisabarro A.G."/>
            <person name="Walton J.D."/>
            <person name="Blanchette R.A."/>
            <person name="Henrissat B."/>
            <person name="Martin F."/>
            <person name="Cullen D."/>
            <person name="Hibbett D.S."/>
            <person name="Grigoriev I.V."/>
        </authorList>
    </citation>
    <scope>NUCLEOTIDE SEQUENCE [LARGE SCALE GENOMIC DNA]</scope>
    <source>
        <strain evidence="4">CBS 339.88</strain>
    </source>
</reference>
<dbReference type="AlphaFoldDB" id="A0A067SQ63"/>
<dbReference type="Proteomes" id="UP000027222">
    <property type="component" value="Unassembled WGS sequence"/>
</dbReference>
<evidence type="ECO:0000256" key="2">
    <source>
        <dbReference type="SAM" id="Phobius"/>
    </source>
</evidence>
<feature type="region of interest" description="Disordered" evidence="1">
    <location>
        <begin position="76"/>
        <end position="103"/>
    </location>
</feature>
<feature type="transmembrane region" description="Helical" evidence="2">
    <location>
        <begin position="47"/>
        <end position="65"/>
    </location>
</feature>
<organism evidence="3 4">
    <name type="scientific">Galerina marginata (strain CBS 339.88)</name>
    <dbReference type="NCBI Taxonomy" id="685588"/>
    <lineage>
        <taxon>Eukaryota</taxon>
        <taxon>Fungi</taxon>
        <taxon>Dikarya</taxon>
        <taxon>Basidiomycota</taxon>
        <taxon>Agaricomycotina</taxon>
        <taxon>Agaricomycetes</taxon>
        <taxon>Agaricomycetidae</taxon>
        <taxon>Agaricales</taxon>
        <taxon>Agaricineae</taxon>
        <taxon>Strophariaceae</taxon>
        <taxon>Galerina</taxon>
    </lineage>
</organism>
<feature type="compositionally biased region" description="Low complexity" evidence="1">
    <location>
        <begin position="79"/>
        <end position="95"/>
    </location>
</feature>
<sequence>MGDSKSGSSSTHHACSRLFGEAKRGLWARRSIALTHSLWYLPLPPSSIAWTPPLAILFTIVEPFVMSRQRRQRVCAVPSTQQTAAGARSTRTRTSMSNPSTVNEDSPMDYLLLECRCRCLLTTERTRRPRLRMRVGGMRMEEEEERGNLSSEYEHNEPSVLALRLLVVVPLPYPAPSPL</sequence>
<dbReference type="EMBL" id="KL142389">
    <property type="protein sequence ID" value="KDR72187.1"/>
    <property type="molecule type" value="Genomic_DNA"/>
</dbReference>
<protein>
    <submittedName>
        <fullName evidence="3">Uncharacterized protein</fullName>
    </submittedName>
</protein>
<evidence type="ECO:0000313" key="4">
    <source>
        <dbReference type="Proteomes" id="UP000027222"/>
    </source>
</evidence>
<accession>A0A067SQ63</accession>
<evidence type="ECO:0000313" key="3">
    <source>
        <dbReference type="EMBL" id="KDR72187.1"/>
    </source>
</evidence>
<evidence type="ECO:0000256" key="1">
    <source>
        <dbReference type="SAM" id="MobiDB-lite"/>
    </source>
</evidence>
<proteinExistence type="predicted"/>
<keyword evidence="2" id="KW-0812">Transmembrane</keyword>
<keyword evidence="2" id="KW-0472">Membrane</keyword>